<dbReference type="AlphaFoldDB" id="A0A366DX24"/>
<gene>
    <name evidence="1" type="ORF">DES48_110121</name>
</gene>
<accession>A0A366DX24</accession>
<comment type="caution">
    <text evidence="1">The sequence shown here is derived from an EMBL/GenBank/DDBJ whole genome shotgun (WGS) entry which is preliminary data.</text>
</comment>
<protein>
    <submittedName>
        <fullName evidence="1">Uncharacterized protein</fullName>
    </submittedName>
</protein>
<dbReference type="RefSeq" id="WP_079709209.1">
    <property type="nucleotide sequence ID" value="NZ_BAABQN010000009.1"/>
</dbReference>
<dbReference type="OrthoDB" id="2721925at2"/>
<sequence length="81" mass="9625">MNGENKTTEELLLRAVKTQRAILQLLDTTLYETYQSEKNRPKEEQNEALLHLAQRVRTIVAKKPKLKEIYRILEEDHELHI</sequence>
<organism evidence="1 2">
    <name type="scientific">Paraliobacillus ryukyuensis</name>
    <dbReference type="NCBI Taxonomy" id="200904"/>
    <lineage>
        <taxon>Bacteria</taxon>
        <taxon>Bacillati</taxon>
        <taxon>Bacillota</taxon>
        <taxon>Bacilli</taxon>
        <taxon>Bacillales</taxon>
        <taxon>Bacillaceae</taxon>
        <taxon>Paraliobacillus</taxon>
    </lineage>
</organism>
<name>A0A366DX24_9BACI</name>
<evidence type="ECO:0000313" key="2">
    <source>
        <dbReference type="Proteomes" id="UP000252254"/>
    </source>
</evidence>
<dbReference type="STRING" id="200904.GCA_900168775_01304"/>
<reference evidence="1 2" key="1">
    <citation type="submission" date="2018-06" db="EMBL/GenBank/DDBJ databases">
        <title>Genomic Encyclopedia of Type Strains, Phase IV (KMG-IV): sequencing the most valuable type-strain genomes for metagenomic binning, comparative biology and taxonomic classification.</title>
        <authorList>
            <person name="Goeker M."/>
        </authorList>
    </citation>
    <scope>NUCLEOTIDE SEQUENCE [LARGE SCALE GENOMIC DNA]</scope>
    <source>
        <strain evidence="1 2">DSM 15140</strain>
    </source>
</reference>
<dbReference type="EMBL" id="QNRI01000010">
    <property type="protein sequence ID" value="RBO94633.1"/>
    <property type="molecule type" value="Genomic_DNA"/>
</dbReference>
<keyword evidence="2" id="KW-1185">Reference proteome</keyword>
<proteinExistence type="predicted"/>
<evidence type="ECO:0000313" key="1">
    <source>
        <dbReference type="EMBL" id="RBO94633.1"/>
    </source>
</evidence>
<dbReference type="Proteomes" id="UP000252254">
    <property type="component" value="Unassembled WGS sequence"/>
</dbReference>